<dbReference type="GeneID" id="43579031"/>
<reference evidence="5 6" key="1">
    <citation type="submission" date="2019-09" db="EMBL/GenBank/DDBJ databases">
        <authorList>
            <person name="Brejova B."/>
        </authorList>
    </citation>
    <scope>NUCLEOTIDE SEQUENCE [LARGE SCALE GENOMIC DNA]</scope>
</reference>
<dbReference type="EMBL" id="CABVLU010000001">
    <property type="protein sequence ID" value="VVT43910.1"/>
    <property type="molecule type" value="Genomic_DNA"/>
</dbReference>
<evidence type="ECO:0000256" key="2">
    <source>
        <dbReference type="ARBA" id="ARBA00022723"/>
    </source>
</evidence>
<evidence type="ECO:0000256" key="1">
    <source>
        <dbReference type="ARBA" id="ARBA00001968"/>
    </source>
</evidence>
<accession>A0A5E8B4T5</accession>
<feature type="domain" description="DDE Tnp4" evidence="4">
    <location>
        <begin position="46"/>
        <end position="174"/>
    </location>
</feature>
<dbReference type="Proteomes" id="UP000398389">
    <property type="component" value="Unassembled WGS sequence"/>
</dbReference>
<proteinExistence type="predicted"/>
<dbReference type="GO" id="GO:0046872">
    <property type="term" value="F:metal ion binding"/>
    <property type="evidence" value="ECO:0007669"/>
    <property type="project" value="UniProtKB-KW"/>
</dbReference>
<evidence type="ECO:0000313" key="6">
    <source>
        <dbReference type="Proteomes" id="UP000398389"/>
    </source>
</evidence>
<feature type="region of interest" description="Disordered" evidence="3">
    <location>
        <begin position="1"/>
        <end position="44"/>
    </location>
</feature>
<evidence type="ECO:0000256" key="3">
    <source>
        <dbReference type="SAM" id="MobiDB-lite"/>
    </source>
</evidence>
<dbReference type="RefSeq" id="XP_031850822.1">
    <property type="nucleotide sequence ID" value="XM_031994931.1"/>
</dbReference>
<dbReference type="OrthoDB" id="5945905at2759"/>
<sequence length="205" mass="23273">MSFVDSTLDDDISDQKENNDFTDQDRNNDITDQNKSDDFTDHDKSDVITAPDGLIIGLYGPFPGSVNDQNAVCETDLLSTLKSRYSFDGIDYCVYGDKDFERQGQLLSEYFVVYLDTDKTKVASNKSMEPLRASIEQVFENIETSFSGALDYRTQLLGKSHFLTSFSVACLLYNFRICLRHRSAAGETFRATPPIFDEYLQYTKS</sequence>
<dbReference type="InterPro" id="IPR027806">
    <property type="entry name" value="HARBI1_dom"/>
</dbReference>
<dbReference type="AlphaFoldDB" id="A0A5E8B4T5"/>
<name>A0A5E8B4T5_9ASCO</name>
<dbReference type="Pfam" id="PF13359">
    <property type="entry name" value="DDE_Tnp_4"/>
    <property type="match status" value="1"/>
</dbReference>
<organism evidence="5 6">
    <name type="scientific">Magnusiomyces paraingens</name>
    <dbReference type="NCBI Taxonomy" id="2606893"/>
    <lineage>
        <taxon>Eukaryota</taxon>
        <taxon>Fungi</taxon>
        <taxon>Dikarya</taxon>
        <taxon>Ascomycota</taxon>
        <taxon>Saccharomycotina</taxon>
        <taxon>Dipodascomycetes</taxon>
        <taxon>Dipodascales</taxon>
        <taxon>Dipodascaceae</taxon>
        <taxon>Magnusiomyces</taxon>
    </lineage>
</organism>
<protein>
    <recommendedName>
        <fullName evidence="4">DDE Tnp4 domain-containing protein</fullName>
    </recommendedName>
</protein>
<feature type="compositionally biased region" description="Basic and acidic residues" evidence="3">
    <location>
        <begin position="13"/>
        <end position="44"/>
    </location>
</feature>
<gene>
    <name evidence="5" type="ORF">SAPINGB_P000207</name>
</gene>
<comment type="cofactor">
    <cofactor evidence="1">
        <name>a divalent metal cation</name>
        <dbReference type="ChEBI" id="CHEBI:60240"/>
    </cofactor>
</comment>
<evidence type="ECO:0000313" key="5">
    <source>
        <dbReference type="EMBL" id="VVT43910.1"/>
    </source>
</evidence>
<evidence type="ECO:0000259" key="4">
    <source>
        <dbReference type="Pfam" id="PF13359"/>
    </source>
</evidence>
<keyword evidence="6" id="KW-1185">Reference proteome</keyword>
<keyword evidence="2" id="KW-0479">Metal-binding</keyword>